<protein>
    <submittedName>
        <fullName evidence="1">Uncharacterized protein</fullName>
    </submittedName>
</protein>
<evidence type="ECO:0000313" key="1">
    <source>
        <dbReference type="EMBL" id="CAG4915274.1"/>
    </source>
</evidence>
<organism evidence="1 2">
    <name type="scientific">Paraburkholderia saeva</name>
    <dbReference type="NCBI Taxonomy" id="2777537"/>
    <lineage>
        <taxon>Bacteria</taxon>
        <taxon>Pseudomonadati</taxon>
        <taxon>Pseudomonadota</taxon>
        <taxon>Betaproteobacteria</taxon>
        <taxon>Burkholderiales</taxon>
        <taxon>Burkholderiaceae</taxon>
        <taxon>Paraburkholderia</taxon>
    </lineage>
</organism>
<evidence type="ECO:0000313" key="2">
    <source>
        <dbReference type="Proteomes" id="UP000789704"/>
    </source>
</evidence>
<name>A0A9N8S0Z7_9BURK</name>
<comment type="caution">
    <text evidence="1">The sequence shown here is derived from an EMBL/GenBank/DDBJ whole genome shotgun (WGS) entry which is preliminary data.</text>
</comment>
<gene>
    <name evidence="1" type="ORF">LMG31841_04460</name>
</gene>
<dbReference type="AlphaFoldDB" id="A0A9N8S0Z7"/>
<dbReference type="Proteomes" id="UP000789704">
    <property type="component" value="Unassembled WGS sequence"/>
</dbReference>
<keyword evidence="2" id="KW-1185">Reference proteome</keyword>
<sequence length="37" mass="4062">MFCNASMSILPPRNGVTMGNQIAEYMITVRPELCCVA</sequence>
<reference evidence="1" key="1">
    <citation type="submission" date="2021-04" db="EMBL/GenBank/DDBJ databases">
        <authorList>
            <person name="Vanwijnsberghe S."/>
        </authorList>
    </citation>
    <scope>NUCLEOTIDE SEQUENCE</scope>
    <source>
        <strain evidence="1">LMG 31841</strain>
    </source>
</reference>
<dbReference type="EMBL" id="CAJQZC010000009">
    <property type="protein sequence ID" value="CAG4915274.1"/>
    <property type="molecule type" value="Genomic_DNA"/>
</dbReference>
<proteinExistence type="predicted"/>
<accession>A0A9N8S0Z7</accession>